<evidence type="ECO:0000313" key="1">
    <source>
        <dbReference type="EMBL" id="CAH3162560.1"/>
    </source>
</evidence>
<reference evidence="1 2" key="1">
    <citation type="submission" date="2022-05" db="EMBL/GenBank/DDBJ databases">
        <authorList>
            <consortium name="Genoscope - CEA"/>
            <person name="William W."/>
        </authorList>
    </citation>
    <scope>NUCLEOTIDE SEQUENCE [LARGE SCALE GENOMIC DNA]</scope>
</reference>
<evidence type="ECO:0000313" key="2">
    <source>
        <dbReference type="Proteomes" id="UP001159405"/>
    </source>
</evidence>
<name>A0ABN8QIJ4_9CNID</name>
<proteinExistence type="predicted"/>
<sequence length="59" mass="6590">MAENNILLAFSNHQSRMLPKLFPETKIAQKYSAAASKTTCIINGAKAPHFLRETVNIMK</sequence>
<keyword evidence="2" id="KW-1185">Reference proteome</keyword>
<protein>
    <submittedName>
        <fullName evidence="1">Uncharacterized protein</fullName>
    </submittedName>
</protein>
<accession>A0ABN8QIJ4</accession>
<dbReference type="Proteomes" id="UP001159405">
    <property type="component" value="Unassembled WGS sequence"/>
</dbReference>
<organism evidence="1 2">
    <name type="scientific">Porites lobata</name>
    <dbReference type="NCBI Taxonomy" id="104759"/>
    <lineage>
        <taxon>Eukaryota</taxon>
        <taxon>Metazoa</taxon>
        <taxon>Cnidaria</taxon>
        <taxon>Anthozoa</taxon>
        <taxon>Hexacorallia</taxon>
        <taxon>Scleractinia</taxon>
        <taxon>Fungiina</taxon>
        <taxon>Poritidae</taxon>
        <taxon>Porites</taxon>
    </lineage>
</organism>
<gene>
    <name evidence="1" type="ORF">PLOB_00005393</name>
</gene>
<comment type="caution">
    <text evidence="1">The sequence shown here is derived from an EMBL/GenBank/DDBJ whole genome shotgun (WGS) entry which is preliminary data.</text>
</comment>
<dbReference type="EMBL" id="CALNXK010000123">
    <property type="protein sequence ID" value="CAH3162560.1"/>
    <property type="molecule type" value="Genomic_DNA"/>
</dbReference>